<sequence>MARAAKDPNSPGFIAKMKTRFSQFKQVFSLAKSAEPRLPLYLAAIMLGSIAVGYSIGLSIGQPVYVAFLVLMVGLLACVWMVAKKAEKGVYKQIAGQPGEVGAALSGIRRGWSYQQEPVAADAGGSRDPRHAALVYRAIGRPGVVLIAEGPAGRASKLLTSEQKRTARLVPNVPIHIFRVGPGQGTEVTSSQDLLKRMNGLKKTLTKHEVPAIDKRLRSMGGMRPPVPQGIDPQRMKGMKGQRR</sequence>
<dbReference type="STRING" id="100225.SAMN05421595_1077"/>
<dbReference type="Pfam" id="PF13829">
    <property type="entry name" value="DUF4191"/>
    <property type="match status" value="1"/>
</dbReference>
<evidence type="ECO:0000313" key="3">
    <source>
        <dbReference type="EMBL" id="GAB77260.1"/>
    </source>
</evidence>
<dbReference type="AlphaFoldDB" id="K6VPG2"/>
<dbReference type="OrthoDB" id="8479889at2"/>
<protein>
    <recommendedName>
        <fullName evidence="5">DUF4191 domain-containing protein</fullName>
    </recommendedName>
</protein>
<keyword evidence="2" id="KW-1133">Transmembrane helix</keyword>
<accession>K6VPG2</accession>
<proteinExistence type="predicted"/>
<reference evidence="3 4" key="1">
    <citation type="submission" date="2012-08" db="EMBL/GenBank/DDBJ databases">
        <title>Whole genome shotgun sequence of Austwickia chelonae NBRC 105200.</title>
        <authorList>
            <person name="Yoshida I."/>
            <person name="Hosoyama A."/>
            <person name="Tsuchikane K."/>
            <person name="Katsumata H."/>
            <person name="Ando Y."/>
            <person name="Ohji S."/>
            <person name="Hamada M."/>
            <person name="Tamura T."/>
            <person name="Yamazoe A."/>
            <person name="Yamazaki S."/>
            <person name="Fujita N."/>
        </authorList>
    </citation>
    <scope>NUCLEOTIDE SEQUENCE [LARGE SCALE GENOMIC DNA]</scope>
    <source>
        <strain evidence="3 4">NBRC 105200</strain>
    </source>
</reference>
<evidence type="ECO:0000313" key="4">
    <source>
        <dbReference type="Proteomes" id="UP000008495"/>
    </source>
</evidence>
<comment type="caution">
    <text evidence="3">The sequence shown here is derived from an EMBL/GenBank/DDBJ whole genome shotgun (WGS) entry which is preliminary data.</text>
</comment>
<evidence type="ECO:0000256" key="2">
    <source>
        <dbReference type="SAM" id="Phobius"/>
    </source>
</evidence>
<feature type="transmembrane region" description="Helical" evidence="2">
    <location>
        <begin position="64"/>
        <end position="83"/>
    </location>
</feature>
<feature type="transmembrane region" description="Helical" evidence="2">
    <location>
        <begin position="38"/>
        <end position="58"/>
    </location>
</feature>
<dbReference type="RefSeq" id="WP_006502012.1">
    <property type="nucleotide sequence ID" value="NZ_BAGZ01000005.1"/>
</dbReference>
<evidence type="ECO:0000256" key="1">
    <source>
        <dbReference type="SAM" id="MobiDB-lite"/>
    </source>
</evidence>
<gene>
    <name evidence="3" type="ORF">AUCHE_05_01650</name>
</gene>
<name>K6VPG2_9MICO</name>
<dbReference type="Proteomes" id="UP000008495">
    <property type="component" value="Unassembled WGS sequence"/>
</dbReference>
<dbReference type="EMBL" id="BAGZ01000005">
    <property type="protein sequence ID" value="GAB77260.1"/>
    <property type="molecule type" value="Genomic_DNA"/>
</dbReference>
<keyword evidence="2" id="KW-0812">Transmembrane</keyword>
<feature type="region of interest" description="Disordered" evidence="1">
    <location>
        <begin position="218"/>
        <end position="244"/>
    </location>
</feature>
<evidence type="ECO:0008006" key="5">
    <source>
        <dbReference type="Google" id="ProtNLM"/>
    </source>
</evidence>
<dbReference type="InterPro" id="IPR025445">
    <property type="entry name" value="DUF4191"/>
</dbReference>
<organism evidence="3 4">
    <name type="scientific">Austwickia chelonae NBRC 105200</name>
    <dbReference type="NCBI Taxonomy" id="1184607"/>
    <lineage>
        <taxon>Bacteria</taxon>
        <taxon>Bacillati</taxon>
        <taxon>Actinomycetota</taxon>
        <taxon>Actinomycetes</taxon>
        <taxon>Micrococcales</taxon>
        <taxon>Dermatophilaceae</taxon>
        <taxon>Austwickia</taxon>
    </lineage>
</organism>
<keyword evidence="4" id="KW-1185">Reference proteome</keyword>
<keyword evidence="2" id="KW-0472">Membrane</keyword>
<dbReference type="eggNOG" id="ENOG502ZA62">
    <property type="taxonomic scope" value="Bacteria"/>
</dbReference>